<protein>
    <submittedName>
        <fullName evidence="13">Putative membrane protein/protein-disulfide isomerase</fullName>
    </submittedName>
</protein>
<dbReference type="Gene3D" id="1.20.1440.130">
    <property type="entry name" value="VKOR domain"/>
    <property type="match status" value="1"/>
</dbReference>
<gene>
    <name evidence="13" type="ORF">FHS27_001970</name>
</gene>
<feature type="transmembrane region" description="Helical" evidence="11">
    <location>
        <begin position="179"/>
        <end position="199"/>
    </location>
</feature>
<dbReference type="Proteomes" id="UP000536179">
    <property type="component" value="Unassembled WGS sequence"/>
</dbReference>
<evidence type="ECO:0000256" key="8">
    <source>
        <dbReference type="ARBA" id="ARBA00023157"/>
    </source>
</evidence>
<accession>A0A7W5DYU4</accession>
<feature type="transmembrane region" description="Helical" evidence="11">
    <location>
        <begin position="123"/>
        <end position="142"/>
    </location>
</feature>
<dbReference type="InterPro" id="IPR012336">
    <property type="entry name" value="Thioredoxin-like_fold"/>
</dbReference>
<dbReference type="GO" id="GO:0048038">
    <property type="term" value="F:quinone binding"/>
    <property type="evidence" value="ECO:0007669"/>
    <property type="project" value="UniProtKB-KW"/>
</dbReference>
<keyword evidence="3 11" id="KW-0812">Transmembrane</keyword>
<dbReference type="InterPro" id="IPR017937">
    <property type="entry name" value="Thioredoxin_CS"/>
</dbReference>
<dbReference type="EMBL" id="JACHXU010000005">
    <property type="protein sequence ID" value="MBB3206162.1"/>
    <property type="molecule type" value="Genomic_DNA"/>
</dbReference>
<organism evidence="13 14">
    <name type="scientific">Aporhodopirellula rubra</name>
    <dbReference type="NCBI Taxonomy" id="980271"/>
    <lineage>
        <taxon>Bacteria</taxon>
        <taxon>Pseudomonadati</taxon>
        <taxon>Planctomycetota</taxon>
        <taxon>Planctomycetia</taxon>
        <taxon>Pirellulales</taxon>
        <taxon>Pirellulaceae</taxon>
        <taxon>Aporhodopirellula</taxon>
    </lineage>
</organism>
<dbReference type="GO" id="GO:0016491">
    <property type="term" value="F:oxidoreductase activity"/>
    <property type="evidence" value="ECO:0007669"/>
    <property type="project" value="UniProtKB-KW"/>
</dbReference>
<feature type="transmembrane region" description="Helical" evidence="11">
    <location>
        <begin position="38"/>
        <end position="59"/>
    </location>
</feature>
<evidence type="ECO:0000256" key="10">
    <source>
        <dbReference type="SAM" id="MobiDB-lite"/>
    </source>
</evidence>
<dbReference type="RefSeq" id="WP_246419337.1">
    <property type="nucleotide sequence ID" value="NZ_JACHXU010000005.1"/>
</dbReference>
<evidence type="ECO:0000313" key="13">
    <source>
        <dbReference type="EMBL" id="MBB3206162.1"/>
    </source>
</evidence>
<comment type="similarity">
    <text evidence="2">Belongs to the VKOR family.</text>
</comment>
<sequence length="477" mass="50706">MSTVDLQRPLSHTLSGWHSRPLSPKTTTGNGLFEMSTAAWGVMLACSVTAFITSAYLAWSAMTLSPVAGCSGGSVFDCEHVLHSRWSKVLSVPVSIPALLTHATVSSLLLVNPVSTRLRQLRWGVIGLASVAAGGAAVWFIGLQVFALGHLCPYCLVAHAAGLVLAGTFLWNHPVDRKAFRWIGAGGVGALAVLITLQATSEPPVTYQTIEYNSVPASIESGTNAGADADGTFFAPPASVSTSTAIHENFAQLGLSDLGIGSAAKFASVIINPASLLYGEVSAASQEPFKTVQVLGGVKLSTKDWPVVGDPDADIVFVEMFDYTCPHCQQTHKSLDAAREKFGERLAVIALPVPLDGKCNPTVRSTHASHSEACEIAKLSVAVWMVDRQKFAEFHDYLFESTPSYADALNHASSLVDKAKLTDVLSGSVPSEYIQRHVQLYQQAGSGKIPKLLFSRTTTVGAVDSAQAMIDLINRNR</sequence>
<comment type="caution">
    <text evidence="13">The sequence shown here is derived from an EMBL/GenBank/DDBJ whole genome shotgun (WGS) entry which is preliminary data.</text>
</comment>
<evidence type="ECO:0000256" key="3">
    <source>
        <dbReference type="ARBA" id="ARBA00022692"/>
    </source>
</evidence>
<evidence type="ECO:0000256" key="2">
    <source>
        <dbReference type="ARBA" id="ARBA00006214"/>
    </source>
</evidence>
<dbReference type="CDD" id="cd10546">
    <property type="entry name" value="VKOR"/>
    <property type="match status" value="1"/>
</dbReference>
<dbReference type="PANTHER" id="PTHR34573:SF1">
    <property type="entry name" value="VITAMIN K EPOXIDE REDUCTASE DOMAIN-CONTAINING PROTEIN"/>
    <property type="match status" value="1"/>
</dbReference>
<feature type="compositionally biased region" description="Polar residues" evidence="10">
    <location>
        <begin position="1"/>
        <end position="16"/>
    </location>
</feature>
<keyword evidence="13" id="KW-0413">Isomerase</keyword>
<comment type="subcellular location">
    <subcellularLocation>
        <location evidence="1">Membrane</location>
        <topology evidence="1">Multi-pass membrane protein</topology>
    </subcellularLocation>
</comment>
<keyword evidence="8" id="KW-1015">Disulfide bond</keyword>
<evidence type="ECO:0000256" key="9">
    <source>
        <dbReference type="ARBA" id="ARBA00023284"/>
    </source>
</evidence>
<dbReference type="PANTHER" id="PTHR34573">
    <property type="entry name" value="VKC DOMAIN-CONTAINING PROTEIN"/>
    <property type="match status" value="1"/>
</dbReference>
<dbReference type="Pfam" id="PF07884">
    <property type="entry name" value="VKOR"/>
    <property type="match status" value="1"/>
</dbReference>
<feature type="domain" description="Thioredoxin" evidence="12">
    <location>
        <begin position="258"/>
        <end position="443"/>
    </location>
</feature>
<keyword evidence="4" id="KW-0874">Quinone</keyword>
<evidence type="ECO:0000313" key="14">
    <source>
        <dbReference type="Proteomes" id="UP000536179"/>
    </source>
</evidence>
<keyword evidence="9" id="KW-0676">Redox-active center</keyword>
<evidence type="ECO:0000259" key="12">
    <source>
        <dbReference type="PROSITE" id="PS51352"/>
    </source>
</evidence>
<evidence type="ECO:0000256" key="6">
    <source>
        <dbReference type="ARBA" id="ARBA00023002"/>
    </source>
</evidence>
<dbReference type="SUPFAM" id="SSF52833">
    <property type="entry name" value="Thioredoxin-like"/>
    <property type="match status" value="1"/>
</dbReference>
<name>A0A7W5DYU4_9BACT</name>
<feature type="region of interest" description="Disordered" evidence="10">
    <location>
        <begin position="1"/>
        <end position="22"/>
    </location>
</feature>
<keyword evidence="5 11" id="KW-1133">Transmembrane helix</keyword>
<feature type="transmembrane region" description="Helical" evidence="11">
    <location>
        <begin position="90"/>
        <end position="111"/>
    </location>
</feature>
<dbReference type="PROSITE" id="PS51352">
    <property type="entry name" value="THIOREDOXIN_2"/>
    <property type="match status" value="1"/>
</dbReference>
<dbReference type="InterPro" id="IPR036249">
    <property type="entry name" value="Thioredoxin-like_sf"/>
</dbReference>
<evidence type="ECO:0000256" key="5">
    <source>
        <dbReference type="ARBA" id="ARBA00022989"/>
    </source>
</evidence>
<reference evidence="13 14" key="1">
    <citation type="submission" date="2020-08" db="EMBL/GenBank/DDBJ databases">
        <title>Genomic Encyclopedia of Type Strains, Phase III (KMG-III): the genomes of soil and plant-associated and newly described type strains.</title>
        <authorList>
            <person name="Whitman W."/>
        </authorList>
    </citation>
    <scope>NUCLEOTIDE SEQUENCE [LARGE SCALE GENOMIC DNA]</scope>
    <source>
        <strain evidence="13 14">CECT 8075</strain>
    </source>
</reference>
<dbReference type="AlphaFoldDB" id="A0A7W5DYU4"/>
<feature type="transmembrane region" description="Helical" evidence="11">
    <location>
        <begin position="148"/>
        <end position="172"/>
    </location>
</feature>
<dbReference type="InterPro" id="IPR013766">
    <property type="entry name" value="Thioredoxin_domain"/>
</dbReference>
<evidence type="ECO:0000256" key="11">
    <source>
        <dbReference type="SAM" id="Phobius"/>
    </source>
</evidence>
<proteinExistence type="inferred from homology"/>
<evidence type="ECO:0000256" key="1">
    <source>
        <dbReference type="ARBA" id="ARBA00004141"/>
    </source>
</evidence>
<dbReference type="Pfam" id="PF13462">
    <property type="entry name" value="Thioredoxin_4"/>
    <property type="match status" value="1"/>
</dbReference>
<dbReference type="GO" id="GO:0016020">
    <property type="term" value="C:membrane"/>
    <property type="evidence" value="ECO:0007669"/>
    <property type="project" value="UniProtKB-SubCell"/>
</dbReference>
<evidence type="ECO:0000256" key="7">
    <source>
        <dbReference type="ARBA" id="ARBA00023136"/>
    </source>
</evidence>
<evidence type="ECO:0000256" key="4">
    <source>
        <dbReference type="ARBA" id="ARBA00022719"/>
    </source>
</evidence>
<dbReference type="SMART" id="SM00756">
    <property type="entry name" value="VKc"/>
    <property type="match status" value="1"/>
</dbReference>
<dbReference type="Gene3D" id="3.40.30.10">
    <property type="entry name" value="Glutaredoxin"/>
    <property type="match status" value="1"/>
</dbReference>
<dbReference type="GO" id="GO:0016853">
    <property type="term" value="F:isomerase activity"/>
    <property type="evidence" value="ECO:0007669"/>
    <property type="project" value="UniProtKB-KW"/>
</dbReference>
<keyword evidence="6" id="KW-0560">Oxidoreductase</keyword>
<keyword evidence="7 11" id="KW-0472">Membrane</keyword>
<dbReference type="InterPro" id="IPR038354">
    <property type="entry name" value="VKOR_sf"/>
</dbReference>
<keyword evidence="14" id="KW-1185">Reference proteome</keyword>
<dbReference type="PROSITE" id="PS00194">
    <property type="entry name" value="THIOREDOXIN_1"/>
    <property type="match status" value="1"/>
</dbReference>
<dbReference type="InterPro" id="IPR012932">
    <property type="entry name" value="VKOR"/>
</dbReference>